<dbReference type="STRING" id="502025.Hoch_0838"/>
<dbReference type="AlphaFoldDB" id="D0LP88"/>
<dbReference type="Proteomes" id="UP000001880">
    <property type="component" value="Chromosome"/>
</dbReference>
<gene>
    <name evidence="2" type="ordered locus">Hoch_0838</name>
</gene>
<name>D0LP88_HALO1</name>
<organism evidence="2 3">
    <name type="scientific">Haliangium ochraceum (strain DSM 14365 / JCM 11303 / SMP-2)</name>
    <dbReference type="NCBI Taxonomy" id="502025"/>
    <lineage>
        <taxon>Bacteria</taxon>
        <taxon>Pseudomonadati</taxon>
        <taxon>Myxococcota</taxon>
        <taxon>Polyangia</taxon>
        <taxon>Haliangiales</taxon>
        <taxon>Kofleriaceae</taxon>
        <taxon>Haliangium</taxon>
    </lineage>
</organism>
<dbReference type="EMBL" id="CP001804">
    <property type="protein sequence ID" value="ACY13453.1"/>
    <property type="molecule type" value="Genomic_DNA"/>
</dbReference>
<evidence type="ECO:0000313" key="3">
    <source>
        <dbReference type="Proteomes" id="UP000001880"/>
    </source>
</evidence>
<feature type="region of interest" description="Disordered" evidence="1">
    <location>
        <begin position="229"/>
        <end position="249"/>
    </location>
</feature>
<feature type="region of interest" description="Disordered" evidence="1">
    <location>
        <begin position="175"/>
        <end position="197"/>
    </location>
</feature>
<evidence type="ECO:0000256" key="1">
    <source>
        <dbReference type="SAM" id="MobiDB-lite"/>
    </source>
</evidence>
<dbReference type="RefSeq" id="WP_012826074.1">
    <property type="nucleotide sequence ID" value="NC_013440.1"/>
</dbReference>
<reference evidence="2 3" key="1">
    <citation type="journal article" date="2010" name="Stand. Genomic Sci.">
        <title>Complete genome sequence of Haliangium ochraceum type strain (SMP-2).</title>
        <authorList>
            <consortium name="US DOE Joint Genome Institute (JGI-PGF)"/>
            <person name="Ivanova N."/>
            <person name="Daum C."/>
            <person name="Lang E."/>
            <person name="Abt B."/>
            <person name="Kopitz M."/>
            <person name="Saunders E."/>
            <person name="Lapidus A."/>
            <person name="Lucas S."/>
            <person name="Glavina Del Rio T."/>
            <person name="Nolan M."/>
            <person name="Tice H."/>
            <person name="Copeland A."/>
            <person name="Cheng J.F."/>
            <person name="Chen F."/>
            <person name="Bruce D."/>
            <person name="Goodwin L."/>
            <person name="Pitluck S."/>
            <person name="Mavromatis K."/>
            <person name="Pati A."/>
            <person name="Mikhailova N."/>
            <person name="Chen A."/>
            <person name="Palaniappan K."/>
            <person name="Land M."/>
            <person name="Hauser L."/>
            <person name="Chang Y.J."/>
            <person name="Jeffries C.D."/>
            <person name="Detter J.C."/>
            <person name="Brettin T."/>
            <person name="Rohde M."/>
            <person name="Goker M."/>
            <person name="Bristow J."/>
            <person name="Markowitz V."/>
            <person name="Eisen J.A."/>
            <person name="Hugenholtz P."/>
            <person name="Kyrpides N.C."/>
            <person name="Klenk H.P."/>
        </authorList>
    </citation>
    <scope>NUCLEOTIDE SEQUENCE [LARGE SCALE GENOMIC DNA]</scope>
    <source>
        <strain evidence="3">DSM 14365 / CIP 107738 / JCM 11303 / AJ 13395 / SMP-2</strain>
    </source>
</reference>
<evidence type="ECO:0000313" key="2">
    <source>
        <dbReference type="EMBL" id="ACY13453.1"/>
    </source>
</evidence>
<proteinExistence type="predicted"/>
<dbReference type="eggNOG" id="ENOG5031DE7">
    <property type="taxonomic scope" value="Bacteria"/>
</dbReference>
<sequence length="275" mass="28835">MATRNPDAAVHRLLDMVVEEVSLVDRAANQHRFLVVKRSDSMEESQTNPAPSAPAEPASAPALPPSSDDEVTLDLNETPPELDGLDEGAQAAPPVSAIEIATTALQNITDAVDALGHASDDKARDRVTALAKELQTAAAQLGGTPAVPAAPVDKGDFDAVLSSVRATLERVGRTLSAAHPKTAAEPATKPAAPTPPNLAAKLDEVLAAVRALGETVKAQQQRLAQVEKRFGLPNSAPTGERAGRAVEDADIGWPLDLNRPYDRESVDKAVSFHDL</sequence>
<feature type="region of interest" description="Disordered" evidence="1">
    <location>
        <begin position="36"/>
        <end position="90"/>
    </location>
</feature>
<feature type="compositionally biased region" description="Low complexity" evidence="1">
    <location>
        <begin position="177"/>
        <end position="191"/>
    </location>
</feature>
<dbReference type="HOGENOM" id="CLU_1249502_0_0_7"/>
<protein>
    <submittedName>
        <fullName evidence="2">Uncharacterized protein</fullName>
    </submittedName>
</protein>
<keyword evidence="3" id="KW-1185">Reference proteome</keyword>
<feature type="compositionally biased region" description="Low complexity" evidence="1">
    <location>
        <begin position="49"/>
        <end position="61"/>
    </location>
</feature>
<dbReference type="OrthoDB" id="5385179at2"/>
<dbReference type="KEGG" id="hoh:Hoch_0838"/>
<accession>D0LP88</accession>